<protein>
    <recommendedName>
        <fullName evidence="1">Peptidase S9 prolyl oligopeptidase catalytic domain-containing protein</fullName>
    </recommendedName>
</protein>
<dbReference type="EMBL" id="MEVN01000031">
    <property type="protein sequence ID" value="OGC56723.1"/>
    <property type="molecule type" value="Genomic_DNA"/>
</dbReference>
<dbReference type="AlphaFoldDB" id="A0A1F4VIZ4"/>
<organism evidence="2 3">
    <name type="scientific">candidate division WWE3 bacterium RIFCSPLOWO2_12_FULL_36_10</name>
    <dbReference type="NCBI Taxonomy" id="1802630"/>
    <lineage>
        <taxon>Bacteria</taxon>
        <taxon>Katanobacteria</taxon>
    </lineage>
</organism>
<dbReference type="Proteomes" id="UP000177763">
    <property type="component" value="Unassembled WGS sequence"/>
</dbReference>
<dbReference type="GO" id="GO:0008236">
    <property type="term" value="F:serine-type peptidase activity"/>
    <property type="evidence" value="ECO:0007669"/>
    <property type="project" value="InterPro"/>
</dbReference>
<proteinExistence type="predicted"/>
<feature type="domain" description="Peptidase S9 prolyl oligopeptidase catalytic" evidence="1">
    <location>
        <begin position="99"/>
        <end position="255"/>
    </location>
</feature>
<name>A0A1F4VIZ4_UNCKA</name>
<evidence type="ECO:0000313" key="2">
    <source>
        <dbReference type="EMBL" id="OGC56723.1"/>
    </source>
</evidence>
<accession>A0A1F4VIZ4</accession>
<dbReference type="STRING" id="1802630.A3H26_00175"/>
<evidence type="ECO:0000259" key="1">
    <source>
        <dbReference type="Pfam" id="PF00326"/>
    </source>
</evidence>
<dbReference type="InterPro" id="IPR001375">
    <property type="entry name" value="Peptidase_S9_cat"/>
</dbReference>
<dbReference type="Pfam" id="PF00326">
    <property type="entry name" value="Peptidase_S9"/>
    <property type="match status" value="1"/>
</dbReference>
<evidence type="ECO:0000313" key="3">
    <source>
        <dbReference type="Proteomes" id="UP000177763"/>
    </source>
</evidence>
<dbReference type="GO" id="GO:0006508">
    <property type="term" value="P:proteolysis"/>
    <property type="evidence" value="ECO:0007669"/>
    <property type="project" value="InterPro"/>
</dbReference>
<comment type="caution">
    <text evidence="2">The sequence shown here is derived from an EMBL/GenBank/DDBJ whole genome shotgun (WGS) entry which is preliminary data.</text>
</comment>
<dbReference type="Gene3D" id="3.40.50.1820">
    <property type="entry name" value="alpha/beta hydrolase"/>
    <property type="match status" value="1"/>
</dbReference>
<sequence length="264" mass="29349">MTKGKLIKLNKVIGFFYSSEVDESVAVINLAGAPGFGDSGNSKTAQVCNSFGVSYLSPDYIGMCRSGGEFNFKSSVETIYECVDFLTGKFLGTDIKTGKKLAKQKFNEIILLGSSFGGSVAPFVEKFKKIEIKKIILVAPVTDWIAQNNKGMEEPINEFLNVMSIGMKNVWRGFSNSEWPEIIKGNIKEMNPIDNTNLLADKEVFILHGNKDKSISWKDSEKFFEKIKNEGLVKNVFFEKLKNFGHSGSAVSEGVKRALRKIRV</sequence>
<dbReference type="SUPFAM" id="SSF53474">
    <property type="entry name" value="alpha/beta-Hydrolases"/>
    <property type="match status" value="1"/>
</dbReference>
<reference evidence="2 3" key="1">
    <citation type="journal article" date="2016" name="Nat. Commun.">
        <title>Thousands of microbial genomes shed light on interconnected biogeochemical processes in an aquifer system.</title>
        <authorList>
            <person name="Anantharaman K."/>
            <person name="Brown C.T."/>
            <person name="Hug L.A."/>
            <person name="Sharon I."/>
            <person name="Castelle C.J."/>
            <person name="Probst A.J."/>
            <person name="Thomas B.C."/>
            <person name="Singh A."/>
            <person name="Wilkins M.J."/>
            <person name="Karaoz U."/>
            <person name="Brodie E.L."/>
            <person name="Williams K.H."/>
            <person name="Hubbard S.S."/>
            <person name="Banfield J.F."/>
        </authorList>
    </citation>
    <scope>NUCLEOTIDE SEQUENCE [LARGE SCALE GENOMIC DNA]</scope>
</reference>
<dbReference type="InterPro" id="IPR029058">
    <property type="entry name" value="AB_hydrolase_fold"/>
</dbReference>
<gene>
    <name evidence="2" type="ORF">A3H26_00175</name>
</gene>